<dbReference type="InterPro" id="IPR052745">
    <property type="entry name" value="G3P_Oxidase/Oxidoreductase"/>
</dbReference>
<evidence type="ECO:0000259" key="1">
    <source>
        <dbReference type="Pfam" id="PF04324"/>
    </source>
</evidence>
<comment type="caution">
    <text evidence="2">The sequence shown here is derived from an EMBL/GenBank/DDBJ whole genome shotgun (WGS) entry which is preliminary data.</text>
</comment>
<dbReference type="Pfam" id="PF04324">
    <property type="entry name" value="Fer2_BFD"/>
    <property type="match status" value="1"/>
</dbReference>
<dbReference type="InterPro" id="IPR007419">
    <property type="entry name" value="BFD-like_2Fe2S-bd_dom"/>
</dbReference>
<dbReference type="AlphaFoldDB" id="X0UQS5"/>
<dbReference type="InterPro" id="IPR041854">
    <property type="entry name" value="BFD-like_2Fe2S-bd_dom_sf"/>
</dbReference>
<feature type="domain" description="BFD-like [2Fe-2S]-binding" evidence="1">
    <location>
        <begin position="8"/>
        <end position="60"/>
    </location>
</feature>
<organism evidence="2">
    <name type="scientific">marine sediment metagenome</name>
    <dbReference type="NCBI Taxonomy" id="412755"/>
    <lineage>
        <taxon>unclassified sequences</taxon>
        <taxon>metagenomes</taxon>
        <taxon>ecological metagenomes</taxon>
    </lineage>
</organism>
<dbReference type="PANTHER" id="PTHR42720:SF1">
    <property type="entry name" value="GLYCEROL 3-PHOSPHATE OXIDASE"/>
    <property type="match status" value="1"/>
</dbReference>
<dbReference type="EMBL" id="BARS01028411">
    <property type="protein sequence ID" value="GAG08189.1"/>
    <property type="molecule type" value="Genomic_DNA"/>
</dbReference>
<dbReference type="Gene3D" id="1.10.10.1100">
    <property type="entry name" value="BFD-like [2Fe-2S]-binding domain"/>
    <property type="match status" value="1"/>
</dbReference>
<proteinExistence type="predicted"/>
<sequence length="95" mass="10503">MNNKKDLIICRCEEVTEEEIRKAVREGAVNVDAVKRATRAGMGLCQQHTCYRLVAKIISEMTGKPPSEIVPFTKRSPVRPIPAEVLGGANNNEKP</sequence>
<dbReference type="CDD" id="cd19946">
    <property type="entry name" value="GlpA-like_Fer2_BFD-like"/>
    <property type="match status" value="1"/>
</dbReference>
<name>X0UQS5_9ZZZZ</name>
<accession>X0UQS5</accession>
<gene>
    <name evidence="2" type="ORF">S01H1_44540</name>
</gene>
<reference evidence="2" key="1">
    <citation type="journal article" date="2014" name="Front. Microbiol.">
        <title>High frequency of phylogenetically diverse reductive dehalogenase-homologous genes in deep subseafloor sedimentary metagenomes.</title>
        <authorList>
            <person name="Kawai M."/>
            <person name="Futagami T."/>
            <person name="Toyoda A."/>
            <person name="Takaki Y."/>
            <person name="Nishi S."/>
            <person name="Hori S."/>
            <person name="Arai W."/>
            <person name="Tsubouchi T."/>
            <person name="Morono Y."/>
            <person name="Uchiyama I."/>
            <person name="Ito T."/>
            <person name="Fujiyama A."/>
            <person name="Inagaki F."/>
            <person name="Takami H."/>
        </authorList>
    </citation>
    <scope>NUCLEOTIDE SEQUENCE</scope>
    <source>
        <strain evidence="2">Expedition CK06-06</strain>
    </source>
</reference>
<dbReference type="PANTHER" id="PTHR42720">
    <property type="entry name" value="GLYCEROL-3-PHOSPHATE DEHYDROGENASE"/>
    <property type="match status" value="1"/>
</dbReference>
<evidence type="ECO:0000313" key="2">
    <source>
        <dbReference type="EMBL" id="GAG08189.1"/>
    </source>
</evidence>
<protein>
    <recommendedName>
        <fullName evidence="1">BFD-like [2Fe-2S]-binding domain-containing protein</fullName>
    </recommendedName>
</protein>